<feature type="binding site" evidence="17">
    <location>
        <position position="65"/>
    </location>
    <ligand>
        <name>[2Fe-2S] cluster</name>
        <dbReference type="ChEBI" id="CHEBI:190135"/>
        <label>1</label>
    </ligand>
</feature>
<dbReference type="InterPro" id="IPR005107">
    <property type="entry name" value="CO_DH_flav_C"/>
</dbReference>
<feature type="domain" description="2Fe-2S ferredoxin-type" evidence="19">
    <location>
        <begin position="18"/>
        <end position="105"/>
    </location>
</feature>
<feature type="binding site" evidence="17">
    <location>
        <position position="57"/>
    </location>
    <ligand>
        <name>[2Fe-2S] cluster</name>
        <dbReference type="ChEBI" id="CHEBI:190135"/>
        <label>1</label>
    </ligand>
</feature>
<dbReference type="RefSeq" id="XP_025433017.1">
    <property type="nucleotide sequence ID" value="XM_025571680.1"/>
</dbReference>
<feature type="binding site" evidence="17">
    <location>
        <position position="824"/>
    </location>
    <ligand>
        <name>Mo-molybdopterin</name>
        <dbReference type="ChEBI" id="CHEBI:71302"/>
    </ligand>
    <ligandPart>
        <name>Mo</name>
        <dbReference type="ChEBI" id="CHEBI:28685"/>
    </ligandPart>
</feature>
<dbReference type="GO" id="GO:0071949">
    <property type="term" value="F:FAD binding"/>
    <property type="evidence" value="ECO:0007669"/>
    <property type="project" value="InterPro"/>
</dbReference>
<feature type="binding site" evidence="16">
    <location>
        <position position="859"/>
    </location>
    <ligand>
        <name>substrate</name>
    </ligand>
</feature>
<organism evidence="21 22">
    <name type="scientific">Aspergillus saccharolyticus JOP 1030-1</name>
    <dbReference type="NCBI Taxonomy" id="1450539"/>
    <lineage>
        <taxon>Eukaryota</taxon>
        <taxon>Fungi</taxon>
        <taxon>Dikarya</taxon>
        <taxon>Ascomycota</taxon>
        <taxon>Pezizomycotina</taxon>
        <taxon>Eurotiomycetes</taxon>
        <taxon>Eurotiomycetidae</taxon>
        <taxon>Eurotiales</taxon>
        <taxon>Aspergillaceae</taxon>
        <taxon>Aspergillus</taxon>
        <taxon>Aspergillus subgen. Circumdati</taxon>
    </lineage>
</organism>
<evidence type="ECO:0000256" key="11">
    <source>
        <dbReference type="ARBA" id="ARBA00023014"/>
    </source>
</evidence>
<keyword evidence="11 17" id="KW-0411">Iron-sulfur</keyword>
<dbReference type="InterPro" id="IPR037165">
    <property type="entry name" value="AldOxase/xan_DH_Mopterin-bd_sf"/>
</dbReference>
<keyword evidence="5" id="KW-0285">Flavoprotein</keyword>
<dbReference type="Pfam" id="PF03450">
    <property type="entry name" value="CO_deh_flav_C"/>
    <property type="match status" value="1"/>
</dbReference>
<feature type="active site" description="Proton acceptor" evidence="15">
    <location>
        <position position="1327"/>
    </location>
</feature>
<dbReference type="Pfam" id="PF01799">
    <property type="entry name" value="Fer2_2"/>
    <property type="match status" value="1"/>
</dbReference>
<dbReference type="GeneID" id="37072908"/>
<feature type="binding site" evidence="17">
    <location>
        <position position="174"/>
    </location>
    <ligand>
        <name>[2Fe-2S] cluster</name>
        <dbReference type="ChEBI" id="CHEBI:190135"/>
        <label>2</label>
    </ligand>
</feature>
<dbReference type="Pfam" id="PF20256">
    <property type="entry name" value="MoCoBD_2"/>
    <property type="match status" value="1"/>
</dbReference>
<dbReference type="FunFam" id="3.10.20.30:FF:000012">
    <property type="entry name" value="Xanthine dehydrogenase/oxidase"/>
    <property type="match status" value="1"/>
</dbReference>
<proteinExistence type="inferred from homology"/>
<dbReference type="InterPro" id="IPR036856">
    <property type="entry name" value="Ald_Oxase/Xan_DH_a/b_sf"/>
</dbReference>
<evidence type="ECO:0000313" key="22">
    <source>
        <dbReference type="Proteomes" id="UP000248349"/>
    </source>
</evidence>
<feature type="binding site" evidence="16">
    <location>
        <position position="971"/>
    </location>
    <ligand>
        <name>substrate</name>
    </ligand>
</feature>
<dbReference type="SUPFAM" id="SSF55447">
    <property type="entry name" value="CO dehydrogenase flavoprotein C-terminal domain-like"/>
    <property type="match status" value="1"/>
</dbReference>
<dbReference type="EMBL" id="KZ821225">
    <property type="protein sequence ID" value="PYH47035.1"/>
    <property type="molecule type" value="Genomic_DNA"/>
</dbReference>
<dbReference type="InterPro" id="IPR036884">
    <property type="entry name" value="2Fe-2S-bd_dom_sf"/>
</dbReference>
<evidence type="ECO:0000256" key="3">
    <source>
        <dbReference type="ARBA" id="ARBA00006849"/>
    </source>
</evidence>
<dbReference type="PIRSF" id="PIRSF000127">
    <property type="entry name" value="Xanthine_DH"/>
    <property type="match status" value="1"/>
</dbReference>
<dbReference type="SUPFAM" id="SSF54665">
    <property type="entry name" value="CO dehydrogenase molybdoprotein N-domain-like"/>
    <property type="match status" value="1"/>
</dbReference>
<dbReference type="OrthoDB" id="8300278at2759"/>
<dbReference type="PANTHER" id="PTHR45444:SF3">
    <property type="entry name" value="XANTHINE DEHYDROGENASE"/>
    <property type="match status" value="1"/>
</dbReference>
<comment type="cofactor">
    <cofactor evidence="14">
        <name>[2Fe-2S] cluster</name>
        <dbReference type="ChEBI" id="CHEBI:190135"/>
    </cofactor>
</comment>
<feature type="binding site" evidence="16">
    <location>
        <position position="412"/>
    </location>
    <ligand>
        <name>FAD</name>
        <dbReference type="ChEBI" id="CHEBI:57692"/>
    </ligand>
</feature>
<dbReference type="GO" id="GO:0005506">
    <property type="term" value="F:iron ion binding"/>
    <property type="evidence" value="ECO:0007669"/>
    <property type="project" value="InterPro"/>
</dbReference>
<feature type="binding site" evidence="17">
    <location>
        <position position="855"/>
    </location>
    <ligand>
        <name>Mo-molybdopterin</name>
        <dbReference type="ChEBI" id="CHEBI:71302"/>
    </ligand>
    <ligandPart>
        <name>Mo</name>
        <dbReference type="ChEBI" id="CHEBI:28685"/>
    </ligandPart>
</feature>
<feature type="domain" description="FAD-binding PCMH-type" evidence="20">
    <location>
        <begin position="278"/>
        <end position="465"/>
    </location>
</feature>
<dbReference type="Pfam" id="PF02738">
    <property type="entry name" value="MoCoBD_1"/>
    <property type="match status" value="1"/>
</dbReference>
<keyword evidence="6 17" id="KW-0001">2Fe-2S</keyword>
<dbReference type="Pfam" id="PF01315">
    <property type="entry name" value="Ald_Xan_dh_C"/>
    <property type="match status" value="1"/>
</dbReference>
<name>A0A318ZJQ1_9EURO</name>
<dbReference type="FunFam" id="3.30.365.10:FF:000002">
    <property type="entry name" value="Xanthine dehydrogenase oxidase"/>
    <property type="match status" value="1"/>
</dbReference>
<feature type="binding site" evidence="17">
    <location>
        <position position="176"/>
    </location>
    <ligand>
        <name>[2Fe-2S] cluster</name>
        <dbReference type="ChEBI" id="CHEBI:190135"/>
        <label>2</label>
    </ligand>
</feature>
<feature type="binding site" evidence="16">
    <location>
        <position position="475"/>
    </location>
    <ligand>
        <name>FAD</name>
        <dbReference type="ChEBI" id="CHEBI:57692"/>
    </ligand>
</feature>
<dbReference type="SUPFAM" id="SSF56003">
    <property type="entry name" value="Molybdenum cofactor-binding domain"/>
    <property type="match status" value="1"/>
</dbReference>
<keyword evidence="9" id="KW-0560">Oxidoreductase</keyword>
<evidence type="ECO:0000256" key="8">
    <source>
        <dbReference type="ARBA" id="ARBA00022827"/>
    </source>
</evidence>
<dbReference type="SUPFAM" id="SSF54292">
    <property type="entry name" value="2Fe-2S ferredoxin-like"/>
    <property type="match status" value="1"/>
</dbReference>
<comment type="cofactor">
    <cofactor evidence="17">
        <name>Mo-molybdopterin</name>
        <dbReference type="ChEBI" id="CHEBI:71302"/>
    </cofactor>
    <text evidence="17">Binds 1 Mo-molybdopterin (Mo-MPT) cofactor per subunit.</text>
</comment>
<comment type="subcellular location">
    <subcellularLocation>
        <location evidence="2">Peroxisome</location>
    </subcellularLocation>
</comment>
<dbReference type="FunFam" id="3.30.365.10:FF:000004">
    <property type="entry name" value="Xanthine dehydrogenase oxidase"/>
    <property type="match status" value="1"/>
</dbReference>
<comment type="cofactor">
    <cofactor evidence="1 16">
        <name>FAD</name>
        <dbReference type="ChEBI" id="CHEBI:57692"/>
    </cofactor>
</comment>
<keyword evidence="8 16" id="KW-0274">FAD</keyword>
<dbReference type="FunFam" id="3.30.365.10:FF:000001">
    <property type="entry name" value="Xanthine dehydrogenase oxidase"/>
    <property type="match status" value="1"/>
</dbReference>
<feature type="binding site" evidence="17">
    <location>
        <position position="87"/>
    </location>
    <ligand>
        <name>[2Fe-2S] cluster</name>
        <dbReference type="ChEBI" id="CHEBI:190135"/>
        <label>1</label>
    </ligand>
</feature>
<dbReference type="Pfam" id="PF00111">
    <property type="entry name" value="Fer2"/>
    <property type="match status" value="1"/>
</dbReference>
<dbReference type="InterPro" id="IPR016166">
    <property type="entry name" value="FAD-bd_PCMH"/>
</dbReference>
<evidence type="ECO:0000256" key="1">
    <source>
        <dbReference type="ARBA" id="ARBA00001974"/>
    </source>
</evidence>
<keyword evidence="13" id="KW-0576">Peroxisome</keyword>
<evidence type="ECO:0000256" key="4">
    <source>
        <dbReference type="ARBA" id="ARBA00022505"/>
    </source>
</evidence>
<dbReference type="SUPFAM" id="SSF47741">
    <property type="entry name" value="CO dehydrogenase ISP C-domain like"/>
    <property type="match status" value="1"/>
</dbReference>
<dbReference type="PANTHER" id="PTHR45444">
    <property type="entry name" value="XANTHINE DEHYDROGENASE"/>
    <property type="match status" value="1"/>
</dbReference>
<dbReference type="InterPro" id="IPR036010">
    <property type="entry name" value="2Fe-2S_ferredoxin-like_sf"/>
</dbReference>
<dbReference type="Gene3D" id="3.30.465.10">
    <property type="match status" value="1"/>
</dbReference>
<feature type="binding site" evidence="17">
    <location>
        <position position="62"/>
    </location>
    <ligand>
        <name>[2Fe-2S] cluster</name>
        <dbReference type="ChEBI" id="CHEBI:190135"/>
        <label>1</label>
    </ligand>
</feature>
<keyword evidence="22" id="KW-1185">Reference proteome</keyword>
<feature type="binding site" evidence="17">
    <location>
        <position position="133"/>
    </location>
    <ligand>
        <name>[2Fe-2S] cluster</name>
        <dbReference type="ChEBI" id="CHEBI:190135"/>
        <label>2</label>
    </ligand>
</feature>
<dbReference type="InterPro" id="IPR016208">
    <property type="entry name" value="Ald_Oxase/xanthine_DH-like"/>
</dbReference>
<accession>A0A318ZJQ1</accession>
<dbReference type="InterPro" id="IPR046867">
    <property type="entry name" value="AldOxase/xan_DH_MoCoBD2"/>
</dbReference>
<evidence type="ECO:0000256" key="15">
    <source>
        <dbReference type="PIRSR" id="PIRSR000127-1"/>
    </source>
</evidence>
<reference evidence="21 22" key="1">
    <citation type="submission" date="2016-12" db="EMBL/GenBank/DDBJ databases">
        <title>The genomes of Aspergillus section Nigri reveals drivers in fungal speciation.</title>
        <authorList>
            <consortium name="DOE Joint Genome Institute"/>
            <person name="Vesth T.C."/>
            <person name="Nybo J."/>
            <person name="Theobald S."/>
            <person name="Brandl J."/>
            <person name="Frisvad J.C."/>
            <person name="Nielsen K.F."/>
            <person name="Lyhne E.K."/>
            <person name="Kogle M.E."/>
            <person name="Kuo A."/>
            <person name="Riley R."/>
            <person name="Clum A."/>
            <person name="Nolan M."/>
            <person name="Lipzen A."/>
            <person name="Salamov A."/>
            <person name="Henrissat B."/>
            <person name="Wiebenga A."/>
            <person name="De Vries R.P."/>
            <person name="Grigoriev I.V."/>
            <person name="Mortensen U.H."/>
            <person name="Andersen M.R."/>
            <person name="Baker S.E."/>
        </authorList>
    </citation>
    <scope>NUCLEOTIDE SEQUENCE [LARGE SCALE GENOMIC DNA]</scope>
    <source>
        <strain evidence="21 22">JOP 1030-1</strain>
    </source>
</reference>
<dbReference type="GO" id="GO:0051537">
    <property type="term" value="F:2 iron, 2 sulfur cluster binding"/>
    <property type="evidence" value="ECO:0007669"/>
    <property type="project" value="UniProtKB-KW"/>
</dbReference>
<comment type="similarity">
    <text evidence="3">Belongs to the xanthine dehydrogenase family.</text>
</comment>
<dbReference type="Gene3D" id="1.10.150.120">
    <property type="entry name" value="[2Fe-2S]-binding domain"/>
    <property type="match status" value="1"/>
</dbReference>
<dbReference type="Gene3D" id="3.30.365.10">
    <property type="entry name" value="Aldehyde oxidase/xanthine dehydrogenase, molybdopterin binding domain"/>
    <property type="match status" value="4"/>
</dbReference>
<evidence type="ECO:0000256" key="10">
    <source>
        <dbReference type="ARBA" id="ARBA00023004"/>
    </source>
</evidence>
<evidence type="ECO:0000259" key="20">
    <source>
        <dbReference type="PROSITE" id="PS51387"/>
    </source>
</evidence>
<evidence type="ECO:0000256" key="7">
    <source>
        <dbReference type="ARBA" id="ARBA00022723"/>
    </source>
</evidence>
<dbReference type="GO" id="GO:0005777">
    <property type="term" value="C:peroxisome"/>
    <property type="evidence" value="ECO:0007669"/>
    <property type="project" value="UniProtKB-SubCell"/>
</dbReference>
<dbReference type="FunFam" id="3.30.365.10:FF:000003">
    <property type="entry name" value="Aldehyde oxidase 1"/>
    <property type="match status" value="1"/>
</dbReference>
<dbReference type="InterPro" id="IPR000674">
    <property type="entry name" value="Ald_Oxase/Xan_DH_a/b"/>
</dbReference>
<feature type="binding site" evidence="17">
    <location>
        <position position="969"/>
    </location>
    <ligand>
        <name>Mo-molybdopterin</name>
        <dbReference type="ChEBI" id="CHEBI:71302"/>
    </ligand>
    <ligandPart>
        <name>Mo</name>
        <dbReference type="ChEBI" id="CHEBI:28685"/>
    </ligandPart>
</feature>
<evidence type="ECO:0000259" key="19">
    <source>
        <dbReference type="PROSITE" id="PS51085"/>
    </source>
</evidence>
<dbReference type="GO" id="GO:0016491">
    <property type="term" value="F:oxidoreductase activity"/>
    <property type="evidence" value="ECO:0007669"/>
    <property type="project" value="UniProtKB-KW"/>
</dbReference>
<dbReference type="InterPro" id="IPR002888">
    <property type="entry name" value="2Fe-2S-bd"/>
</dbReference>
<dbReference type="PROSITE" id="PS51085">
    <property type="entry name" value="2FE2S_FER_2"/>
    <property type="match status" value="1"/>
</dbReference>
<dbReference type="SMART" id="SM01092">
    <property type="entry name" value="CO_deh_flav_C"/>
    <property type="match status" value="1"/>
</dbReference>
<evidence type="ECO:0000256" key="12">
    <source>
        <dbReference type="ARBA" id="ARBA00023027"/>
    </source>
</evidence>
<dbReference type="InterPro" id="IPR006058">
    <property type="entry name" value="2Fe2S_fd_BS"/>
</dbReference>
<evidence type="ECO:0000256" key="17">
    <source>
        <dbReference type="PIRSR" id="PIRSR000127-3"/>
    </source>
</evidence>
<evidence type="ECO:0000256" key="5">
    <source>
        <dbReference type="ARBA" id="ARBA00022630"/>
    </source>
</evidence>
<keyword evidence="4 17" id="KW-0500">Molybdenum</keyword>
<feature type="binding site" evidence="17">
    <location>
        <position position="1138"/>
    </location>
    <ligand>
        <name>Mo-molybdopterin</name>
        <dbReference type="ChEBI" id="CHEBI:71302"/>
    </ligand>
    <ligandPart>
        <name>Mo</name>
        <dbReference type="ChEBI" id="CHEBI:28685"/>
    </ligandPart>
</feature>
<gene>
    <name evidence="21" type="ORF">BP01DRAFT_292110</name>
</gene>
<dbReference type="PROSITE" id="PS00197">
    <property type="entry name" value="2FE2S_FER_1"/>
    <property type="match status" value="1"/>
</dbReference>
<keyword evidence="7 17" id="KW-0479">Metal-binding</keyword>
<dbReference type="Gene3D" id="3.30.390.50">
    <property type="entry name" value="CO dehydrogenase flavoprotein, C-terminal domain"/>
    <property type="match status" value="1"/>
</dbReference>
<feature type="binding site" evidence="16">
    <location>
        <begin position="399"/>
        <end position="403"/>
    </location>
    <ligand>
        <name>FAD</name>
        <dbReference type="ChEBI" id="CHEBI:57692"/>
    </ligand>
</feature>
<dbReference type="Gene3D" id="3.30.43.10">
    <property type="entry name" value="Uridine Diphospho-n-acetylenolpyruvylglucosamine Reductase, domain 2"/>
    <property type="match status" value="1"/>
</dbReference>
<evidence type="ECO:0000256" key="2">
    <source>
        <dbReference type="ARBA" id="ARBA00004275"/>
    </source>
</evidence>
<evidence type="ECO:0000256" key="13">
    <source>
        <dbReference type="ARBA" id="ARBA00023140"/>
    </source>
</evidence>
<dbReference type="Pfam" id="PF00941">
    <property type="entry name" value="FAD_binding_5"/>
    <property type="match status" value="1"/>
</dbReference>
<dbReference type="PROSITE" id="PS51387">
    <property type="entry name" value="FAD_PCMH"/>
    <property type="match status" value="1"/>
</dbReference>
<keyword evidence="12" id="KW-0520">NAD</keyword>
<comment type="cofactor">
    <cofactor evidence="17">
        <name>[2Fe-2S] cluster</name>
        <dbReference type="ChEBI" id="CHEBI:190135"/>
    </cofactor>
    <text evidence="17">Binds 2 [2Fe-2S] clusters.</text>
</comment>
<feature type="binding site" evidence="16">
    <location>
        <position position="389"/>
    </location>
    <ligand>
        <name>FAD</name>
        <dbReference type="ChEBI" id="CHEBI:57692"/>
    </ligand>
</feature>
<keyword evidence="10 17" id="KW-0408">Iron</keyword>
<dbReference type="InterPro" id="IPR002346">
    <property type="entry name" value="Mopterin_DH_FAD-bd"/>
</dbReference>
<protein>
    <submittedName>
        <fullName evidence="21">Xanthine dehydrogenase</fullName>
    </submittedName>
</protein>
<evidence type="ECO:0000256" key="6">
    <source>
        <dbReference type="ARBA" id="ARBA00022714"/>
    </source>
</evidence>
<dbReference type="InterPro" id="IPR016167">
    <property type="entry name" value="FAD-bd_PCMH_sub1"/>
</dbReference>
<sequence length="1396" mass="151976">MNPNNPLHDYLATEHATSLLTFYLNGTPISLHSPHPQWTLLDFIRAQDGLKGTKLGCGEGGCGACTVVLQFRHHRTRRMVHRAVNACLYPLVGVVGKHVITIEGLGTIDHPHPLQERMAKLHGSQSLGRCGFCTPGIVMSLYALIRNAYDPRTQTFTLSEDDIEMKGHLDGNLCRCTGYKPILQAAKTFLPLLSGSCGRAGGCCRDGSGSPCSDSERASSGRAGSSGSSGSGVEGESSALTTPDEKPIPQFDFIPYLPHTELIYPPALARFVPQLLYYADEQRVWLRPVTIEQTLAILAQCPSATLVGGASEVQVDVRFRNLAVDVSVFIGDIEELAQIHLIEDRGIKQLVIGGNASLTDIEEECQRLAPALGRSGSPLSAMTKVLRYFAGRQIRNAASLAGNIATASPISDMNPLLLAVNATIVTRTLESQQTNPMQTLFLGYRRTALPKASLITEIRIPLAPSTAREFTQSYKQAKRKDDDIAIVTAAFRVRLTPDDMVEEIALAYGGMAPTTVLAPRAAAVLQGNKWGVQAVLDAAVDALLADFDLVFGVPGGMATYRRTLAVSFFVRFWHEVCASFNLAAPGGVPGEVPASIPEDLTSEIHRHISTGARDETNPYEQRVVGKALPHLSGLKHATGEAEYLDDMPPQHRQLFGALVLSQRAHAKLLSVDWTPALAPGLAVGYIDHTSIPEGKNLWGSVVHDEPLFAVNEVHAHGQPIGMVYAETALQAQAAAKAVRVEYADLPVILTIDEAIQAGSFFPHGKELRKGLIGKELEGVFASCYRVFSGTTRVGGQEHFYLETNAAMAVPSAEDEMLEVWSSTQNTMETQDFVSQVTSIPASRINARVKRMGGAFGGKESRSVPLACFVALAAQKTRRPVRAMLARDEDMMTTGQRHPVQCRWRVGVDAAGKLLALSADCYNNAGWSLDMSGAVMDRCCTHLDNCYEIPNVHIRGWVCRTNTHSNTAFRGFGAPQSMFVTESMMYAVAEGLGVDVDELRRRNLYAVGQRTPFLQQIDQDWHVPMLLEQVRVEARYDERRREVERFNATHPWRKRGICLVPSKFGISFATALHLNQAAASVKIYTDGSVLLNHGGTEMGQGLYTKMAQVAAQALGVPLESIFTQDTSSYQTANASPTAASSGSDLNGMAIQDACNQLNARLQPYRERLGVGASMAQLAHAAYRDRVNLTASGFWKMPRIGYEWGTYDVGKVKPMYYYFTQGVACTEVELDLLTGDHTVLRTDIKMDVGRSINPAIDYGQIEGAFVQGQGLFTMEESLWTRSGLLATRGPGNYKIPGFSDIPQVFNVSFLQGVSWEHLRSIQSSKGIGEPPLFLGATVLFALRDALRSAREQNGVQGQLVLDSPATAEKLRLLVGDELVRKSTVVAKEGETNFFVAVA</sequence>
<dbReference type="InterPro" id="IPR016169">
    <property type="entry name" value="FAD-bd_PCMH_sub2"/>
</dbReference>
<dbReference type="SUPFAM" id="SSF56176">
    <property type="entry name" value="FAD-binding/transporter-associated domain-like"/>
    <property type="match status" value="1"/>
</dbReference>
<evidence type="ECO:0000256" key="16">
    <source>
        <dbReference type="PIRSR" id="PIRSR000127-2"/>
    </source>
</evidence>
<feature type="region of interest" description="Disordered" evidence="18">
    <location>
        <begin position="214"/>
        <end position="246"/>
    </location>
</feature>
<dbReference type="InterPro" id="IPR001041">
    <property type="entry name" value="2Fe-2S_ferredoxin-type"/>
</dbReference>
<dbReference type="STRING" id="1450539.A0A318ZJQ1"/>
<feature type="binding site" evidence="16">
    <location>
        <begin position="306"/>
        <end position="313"/>
    </location>
    <ligand>
        <name>FAD</name>
        <dbReference type="ChEBI" id="CHEBI:57692"/>
    </ligand>
</feature>
<feature type="binding site" evidence="17">
    <location>
        <position position="130"/>
    </location>
    <ligand>
        <name>[2Fe-2S] cluster</name>
        <dbReference type="ChEBI" id="CHEBI:190135"/>
        <label>2</label>
    </ligand>
</feature>
<feature type="binding site" evidence="16">
    <location>
        <position position="937"/>
    </location>
    <ligand>
        <name>substrate</name>
    </ligand>
</feature>
<evidence type="ECO:0000256" key="18">
    <source>
        <dbReference type="SAM" id="MobiDB-lite"/>
    </source>
</evidence>
<dbReference type="InterPro" id="IPR008274">
    <property type="entry name" value="AldOxase/xan_DH_MoCoBD1"/>
</dbReference>
<dbReference type="Proteomes" id="UP000248349">
    <property type="component" value="Unassembled WGS sequence"/>
</dbReference>
<dbReference type="InterPro" id="IPR036683">
    <property type="entry name" value="CO_DH_flav_C_dom_sf"/>
</dbReference>
<dbReference type="Gene3D" id="3.90.1170.50">
    <property type="entry name" value="Aldehyde oxidase/xanthine dehydrogenase, a/b hammerhead"/>
    <property type="match status" value="1"/>
</dbReference>
<dbReference type="InterPro" id="IPR012675">
    <property type="entry name" value="Beta-grasp_dom_sf"/>
</dbReference>
<evidence type="ECO:0000313" key="21">
    <source>
        <dbReference type="EMBL" id="PYH47035.1"/>
    </source>
</evidence>
<dbReference type="InterPro" id="IPR036318">
    <property type="entry name" value="FAD-bd_PCMH-like_sf"/>
</dbReference>
<dbReference type="Gene3D" id="3.10.20.30">
    <property type="match status" value="1"/>
</dbReference>
<dbReference type="SMART" id="SM01008">
    <property type="entry name" value="Ald_Xan_dh_C"/>
    <property type="match status" value="1"/>
</dbReference>
<evidence type="ECO:0000256" key="14">
    <source>
        <dbReference type="ARBA" id="ARBA00034078"/>
    </source>
</evidence>
<evidence type="ECO:0000256" key="9">
    <source>
        <dbReference type="ARBA" id="ARBA00023002"/>
    </source>
</evidence>